<name>A0A9N9GQ60_9GLOM</name>
<dbReference type="Gene3D" id="1.25.40.1050">
    <property type="match status" value="1"/>
</dbReference>
<organism evidence="2 3">
    <name type="scientific">Ambispora leptoticha</name>
    <dbReference type="NCBI Taxonomy" id="144679"/>
    <lineage>
        <taxon>Eukaryota</taxon>
        <taxon>Fungi</taxon>
        <taxon>Fungi incertae sedis</taxon>
        <taxon>Mucoromycota</taxon>
        <taxon>Glomeromycotina</taxon>
        <taxon>Glomeromycetes</taxon>
        <taxon>Archaeosporales</taxon>
        <taxon>Ambisporaceae</taxon>
        <taxon>Ambispora</taxon>
    </lineage>
</organism>
<keyword evidence="3" id="KW-1185">Reference proteome</keyword>
<dbReference type="AlphaFoldDB" id="A0A9N9GQ60"/>
<sequence>PFRDLLTDPNSPLKDFFPNKMQFISDVGVLPFIDEKVLLESMALRYPKLSPEDQKRNTITGKVQLFAGRFAPSCPTLRSLGNGYATTL</sequence>
<reference evidence="2" key="1">
    <citation type="submission" date="2021-06" db="EMBL/GenBank/DDBJ databases">
        <authorList>
            <person name="Kallberg Y."/>
            <person name="Tangrot J."/>
            <person name="Rosling A."/>
        </authorList>
    </citation>
    <scope>NUCLEOTIDE SEQUENCE</scope>
    <source>
        <strain evidence="2">FL130A</strain>
    </source>
</reference>
<evidence type="ECO:0000313" key="3">
    <source>
        <dbReference type="Proteomes" id="UP000789508"/>
    </source>
</evidence>
<comment type="caution">
    <text evidence="2">The sequence shown here is derived from an EMBL/GenBank/DDBJ whole genome shotgun (WGS) entry which is preliminary data.</text>
</comment>
<gene>
    <name evidence="2" type="ORF">ALEPTO_LOCUS8829</name>
</gene>
<dbReference type="EMBL" id="CAJVPS010005729">
    <property type="protein sequence ID" value="CAG8617833.1"/>
    <property type="molecule type" value="Genomic_DNA"/>
</dbReference>
<accession>A0A9N9GQ60</accession>
<dbReference type="Proteomes" id="UP000789508">
    <property type="component" value="Unassembled WGS sequence"/>
</dbReference>
<proteinExistence type="predicted"/>
<dbReference type="InterPro" id="IPR041412">
    <property type="entry name" value="Xrn1_helical"/>
</dbReference>
<protein>
    <submittedName>
        <fullName evidence="2">11535_t:CDS:1</fullName>
    </submittedName>
</protein>
<evidence type="ECO:0000259" key="1">
    <source>
        <dbReference type="Pfam" id="PF17846"/>
    </source>
</evidence>
<feature type="domain" description="Xrn1 helical" evidence="1">
    <location>
        <begin position="1"/>
        <end position="64"/>
    </location>
</feature>
<feature type="non-terminal residue" evidence="2">
    <location>
        <position position="1"/>
    </location>
</feature>
<dbReference type="Pfam" id="PF17846">
    <property type="entry name" value="XRN_M"/>
    <property type="match status" value="1"/>
</dbReference>
<evidence type="ECO:0000313" key="2">
    <source>
        <dbReference type="EMBL" id="CAG8617833.1"/>
    </source>
</evidence>